<feature type="transmembrane region" description="Helical" evidence="2">
    <location>
        <begin position="37"/>
        <end position="57"/>
    </location>
</feature>
<feature type="compositionally biased region" description="Basic residues" evidence="1">
    <location>
        <begin position="317"/>
        <end position="326"/>
    </location>
</feature>
<comment type="caution">
    <text evidence="3">The sequence shown here is derived from an EMBL/GenBank/DDBJ whole genome shotgun (WGS) entry which is preliminary data.</text>
</comment>
<accession>A0A538SJZ2</accession>
<dbReference type="GO" id="GO:0015293">
    <property type="term" value="F:symporter activity"/>
    <property type="evidence" value="ECO:0007669"/>
    <property type="project" value="InterPro"/>
</dbReference>
<dbReference type="Gene3D" id="1.20.1250.20">
    <property type="entry name" value="MFS general substrate transporter like domains"/>
    <property type="match status" value="1"/>
</dbReference>
<feature type="compositionally biased region" description="Basic and acidic residues" evidence="1">
    <location>
        <begin position="142"/>
        <end position="172"/>
    </location>
</feature>
<feature type="region of interest" description="Disordered" evidence="1">
    <location>
        <begin position="288"/>
        <end position="326"/>
    </location>
</feature>
<feature type="region of interest" description="Disordered" evidence="1">
    <location>
        <begin position="142"/>
        <end position="190"/>
    </location>
</feature>
<dbReference type="AlphaFoldDB" id="A0A538SJZ2"/>
<sequence length="326" mass="35496">MKLTGWQKILYASGSLGVALSYQAFGTYIQFLYIDILGLKASLVGVGWSLYGIWNALNDPLAGYFSDRTRSRWGRRTPWIAGAFIPLGLFFYLLWVPPAPLLRSGRTPLFVWFMAMILVFDLLWTIVVMNWSALFPEMIPEPRERAADPGGRRLERERKHGAPARHDHDGRVRRCAARHPRTAGSGGRSAARARARARSIVAEPPVPVVSGGQPAQGVRLQPAHGLRAVLGEVRAADSRAGHGVRCRARARHAELTAAGRGLRDGAACAAGVDDARVALRRAPRLAGRAGRLRARDARRVPGPRLPGGDGGDVGRRALPRRTAGHS</sequence>
<dbReference type="Pfam" id="PF13347">
    <property type="entry name" value="MFS_2"/>
    <property type="match status" value="1"/>
</dbReference>
<evidence type="ECO:0000256" key="1">
    <source>
        <dbReference type="SAM" id="MobiDB-lite"/>
    </source>
</evidence>
<dbReference type="GO" id="GO:0008643">
    <property type="term" value="P:carbohydrate transport"/>
    <property type="evidence" value="ECO:0007669"/>
    <property type="project" value="InterPro"/>
</dbReference>
<feature type="transmembrane region" description="Helical" evidence="2">
    <location>
        <begin position="109"/>
        <end position="135"/>
    </location>
</feature>
<dbReference type="Proteomes" id="UP000317716">
    <property type="component" value="Unassembled WGS sequence"/>
</dbReference>
<keyword evidence="2" id="KW-1133">Transmembrane helix</keyword>
<dbReference type="GO" id="GO:0005886">
    <property type="term" value="C:plasma membrane"/>
    <property type="evidence" value="ECO:0007669"/>
    <property type="project" value="TreeGrafter"/>
</dbReference>
<reference evidence="3 4" key="1">
    <citation type="journal article" date="2019" name="Nat. Microbiol.">
        <title>Mediterranean grassland soil C-N compound turnover is dependent on rainfall and depth, and is mediated by genomically divergent microorganisms.</title>
        <authorList>
            <person name="Diamond S."/>
            <person name="Andeer P.F."/>
            <person name="Li Z."/>
            <person name="Crits-Christoph A."/>
            <person name="Burstein D."/>
            <person name="Anantharaman K."/>
            <person name="Lane K.R."/>
            <person name="Thomas B.C."/>
            <person name="Pan C."/>
            <person name="Northen T.R."/>
            <person name="Banfield J.F."/>
        </authorList>
    </citation>
    <scope>NUCLEOTIDE SEQUENCE [LARGE SCALE GENOMIC DNA]</scope>
    <source>
        <strain evidence="3">WS_2</strain>
    </source>
</reference>
<gene>
    <name evidence="3" type="ORF">E6K72_10135</name>
</gene>
<keyword evidence="2" id="KW-0472">Membrane</keyword>
<dbReference type="PANTHER" id="PTHR11328">
    <property type="entry name" value="MAJOR FACILITATOR SUPERFAMILY DOMAIN-CONTAINING PROTEIN"/>
    <property type="match status" value="1"/>
</dbReference>
<feature type="transmembrane region" description="Helical" evidence="2">
    <location>
        <begin position="9"/>
        <end position="31"/>
    </location>
</feature>
<keyword evidence="2" id="KW-0812">Transmembrane</keyword>
<organism evidence="3 4">
    <name type="scientific">Eiseniibacteriota bacterium</name>
    <dbReference type="NCBI Taxonomy" id="2212470"/>
    <lineage>
        <taxon>Bacteria</taxon>
        <taxon>Candidatus Eiseniibacteriota</taxon>
    </lineage>
</organism>
<feature type="transmembrane region" description="Helical" evidence="2">
    <location>
        <begin position="78"/>
        <end position="97"/>
    </location>
</feature>
<protein>
    <submittedName>
        <fullName evidence="3">MFS transporter</fullName>
    </submittedName>
</protein>
<evidence type="ECO:0000313" key="3">
    <source>
        <dbReference type="EMBL" id="TMQ51693.1"/>
    </source>
</evidence>
<dbReference type="InterPro" id="IPR039672">
    <property type="entry name" value="MFS_2"/>
</dbReference>
<dbReference type="InterPro" id="IPR036259">
    <property type="entry name" value="MFS_trans_sf"/>
</dbReference>
<dbReference type="SUPFAM" id="SSF103473">
    <property type="entry name" value="MFS general substrate transporter"/>
    <property type="match status" value="1"/>
</dbReference>
<evidence type="ECO:0000313" key="4">
    <source>
        <dbReference type="Proteomes" id="UP000317716"/>
    </source>
</evidence>
<dbReference type="PANTHER" id="PTHR11328:SF24">
    <property type="entry name" value="MAJOR FACILITATOR SUPERFAMILY (MFS) PROFILE DOMAIN-CONTAINING PROTEIN"/>
    <property type="match status" value="1"/>
</dbReference>
<name>A0A538SJZ2_UNCEI</name>
<evidence type="ECO:0000256" key="2">
    <source>
        <dbReference type="SAM" id="Phobius"/>
    </source>
</evidence>
<feature type="non-terminal residue" evidence="3">
    <location>
        <position position="326"/>
    </location>
</feature>
<proteinExistence type="predicted"/>
<dbReference type="EMBL" id="VBOS01000360">
    <property type="protein sequence ID" value="TMQ51693.1"/>
    <property type="molecule type" value="Genomic_DNA"/>
</dbReference>